<evidence type="ECO:0000256" key="3">
    <source>
        <dbReference type="ARBA" id="ARBA00022478"/>
    </source>
</evidence>
<protein>
    <recommendedName>
        <fullName evidence="8">DNA-directed RNA polymerase I subunit rpa49</fullName>
    </recommendedName>
</protein>
<dbReference type="GO" id="GO:0000428">
    <property type="term" value="C:DNA-directed RNA polymerase complex"/>
    <property type="evidence" value="ECO:0007669"/>
    <property type="project" value="UniProtKB-KW"/>
</dbReference>
<feature type="compositionally biased region" description="Acidic residues" evidence="6">
    <location>
        <begin position="404"/>
        <end position="414"/>
    </location>
</feature>
<organism evidence="7">
    <name type="scientific">Polytomella parva</name>
    <dbReference type="NCBI Taxonomy" id="51329"/>
    <lineage>
        <taxon>Eukaryota</taxon>
        <taxon>Viridiplantae</taxon>
        <taxon>Chlorophyta</taxon>
        <taxon>core chlorophytes</taxon>
        <taxon>Chlorophyceae</taxon>
        <taxon>CS clade</taxon>
        <taxon>Chlamydomonadales</taxon>
        <taxon>Chlamydomonadaceae</taxon>
        <taxon>Polytomella</taxon>
    </lineage>
</organism>
<evidence type="ECO:0000256" key="6">
    <source>
        <dbReference type="SAM" id="MobiDB-lite"/>
    </source>
</evidence>
<proteinExistence type="inferred from homology"/>
<dbReference type="Pfam" id="PF06870">
    <property type="entry name" value="RNA_pol_I_A49"/>
    <property type="match status" value="1"/>
</dbReference>
<feature type="compositionally biased region" description="Basic and acidic residues" evidence="6">
    <location>
        <begin position="195"/>
        <end position="208"/>
    </location>
</feature>
<gene>
    <name evidence="7" type="ORF">PPAR00522_LOCUS1616</name>
</gene>
<dbReference type="EMBL" id="HBFM01002810">
    <property type="protein sequence ID" value="CAD8765231.1"/>
    <property type="molecule type" value="Transcribed_RNA"/>
</dbReference>
<dbReference type="GO" id="GO:0003677">
    <property type="term" value="F:DNA binding"/>
    <property type="evidence" value="ECO:0007669"/>
    <property type="project" value="InterPro"/>
</dbReference>
<accession>A0A7S0URT1</accession>
<name>A0A7S0URT1_9CHLO</name>
<keyword evidence="4" id="KW-0804">Transcription</keyword>
<feature type="region of interest" description="Disordered" evidence="6">
    <location>
        <begin position="398"/>
        <end position="436"/>
    </location>
</feature>
<evidence type="ECO:0008006" key="8">
    <source>
        <dbReference type="Google" id="ProtNLM"/>
    </source>
</evidence>
<sequence length="562" mass="60180">MSSKKRKVSLSVESQEEKILPVCYFPSGLNPSDTNDKDSSFVIDVQAKKVKKSTSLKVVANKGEVSFLAESEVLSADADTTSGSACGYAVAVYDKDTGKVHLAPLAGNRVLRLEPRIQGLAYDPTSNGATETPNELQAAKLANKKLVDEFGSTRRRRQLTAREEGIVRAEKLSGRGAVEQMLVDVASRAAGQGMTKDEVLQRSAETRKVPPHNPEATTPFEAYPLRLLLPSLANGSNSENYLLETKRLVHAAEDEKAAQALRDRRAVHPYVLSRLSLLRGGYLGDSDNGDGDGSDNKLNPVIARRAGYLALLSALLTIESRRFLKVLPVTVVESKAADATAGDVEGEEGSDKANAAPTTTTFGGMDGLARQLKIRPALLEDLLGLFYERSAAPAAPDAAAALAELEEDEEETEVNENNNNNNNSNISSKGRGGGSSKSKSLAIGSAVSYERPDVKKNLLTLYILVCALLAEDGALAVEQFERLKQALKLLPNLLVVYFTEIGATAKGRSVKLEPDSPLAQLLGGVTKVNSYTVGLLNNPLLPDKTLRESFPAIKIAKKAGGR</sequence>
<feature type="compositionally biased region" description="Low complexity" evidence="6">
    <location>
        <begin position="415"/>
        <end position="429"/>
    </location>
</feature>
<evidence type="ECO:0000256" key="2">
    <source>
        <dbReference type="ARBA" id="ARBA00009430"/>
    </source>
</evidence>
<dbReference type="PANTHER" id="PTHR14440">
    <property type="entry name" value="DNA-DIRECTED RNA POLYMERASE I SUBUNIT RPA49"/>
    <property type="match status" value="1"/>
</dbReference>
<comment type="subcellular location">
    <subcellularLocation>
        <location evidence="1">Nucleus</location>
        <location evidence="1">Nucleolus</location>
    </subcellularLocation>
</comment>
<evidence type="ECO:0000256" key="1">
    <source>
        <dbReference type="ARBA" id="ARBA00004604"/>
    </source>
</evidence>
<dbReference type="AlphaFoldDB" id="A0A7S0URT1"/>
<evidence type="ECO:0000313" key="7">
    <source>
        <dbReference type="EMBL" id="CAD8765231.1"/>
    </source>
</evidence>
<feature type="region of interest" description="Disordered" evidence="6">
    <location>
        <begin position="193"/>
        <end position="218"/>
    </location>
</feature>
<keyword evidence="3" id="KW-0240">DNA-directed RNA polymerase</keyword>
<dbReference type="GO" id="GO:0005730">
    <property type="term" value="C:nucleolus"/>
    <property type="evidence" value="ECO:0007669"/>
    <property type="project" value="UniProtKB-SubCell"/>
</dbReference>
<comment type="similarity">
    <text evidence="2">Belongs to the eukaryotic RPA49/POLR1E RNA polymerase subunit family.</text>
</comment>
<feature type="region of interest" description="Disordered" evidence="6">
    <location>
        <begin position="337"/>
        <end position="359"/>
    </location>
</feature>
<reference evidence="7" key="1">
    <citation type="submission" date="2021-01" db="EMBL/GenBank/DDBJ databases">
        <authorList>
            <person name="Corre E."/>
            <person name="Pelletier E."/>
            <person name="Niang G."/>
            <person name="Scheremetjew M."/>
            <person name="Finn R."/>
            <person name="Kale V."/>
            <person name="Holt S."/>
            <person name="Cochrane G."/>
            <person name="Meng A."/>
            <person name="Brown T."/>
            <person name="Cohen L."/>
        </authorList>
    </citation>
    <scope>NUCLEOTIDE SEQUENCE</scope>
    <source>
        <strain evidence="7">SAG 63-3</strain>
    </source>
</reference>
<keyword evidence="5" id="KW-0539">Nucleus</keyword>
<dbReference type="GO" id="GO:0006351">
    <property type="term" value="P:DNA-templated transcription"/>
    <property type="evidence" value="ECO:0007669"/>
    <property type="project" value="InterPro"/>
</dbReference>
<dbReference type="InterPro" id="IPR009668">
    <property type="entry name" value="RNA_pol-assoc_fac_A49-like"/>
</dbReference>
<evidence type="ECO:0000256" key="5">
    <source>
        <dbReference type="ARBA" id="ARBA00023242"/>
    </source>
</evidence>
<evidence type="ECO:0000256" key="4">
    <source>
        <dbReference type="ARBA" id="ARBA00023163"/>
    </source>
</evidence>